<feature type="region of interest" description="Disordered" evidence="1">
    <location>
        <begin position="439"/>
        <end position="486"/>
    </location>
</feature>
<feature type="region of interest" description="Disordered" evidence="1">
    <location>
        <begin position="772"/>
        <end position="864"/>
    </location>
</feature>
<feature type="compositionally biased region" description="Low complexity" evidence="1">
    <location>
        <begin position="792"/>
        <end position="805"/>
    </location>
</feature>
<proteinExistence type="predicted"/>
<feature type="region of interest" description="Disordered" evidence="1">
    <location>
        <begin position="891"/>
        <end position="922"/>
    </location>
</feature>
<feature type="region of interest" description="Disordered" evidence="1">
    <location>
        <begin position="374"/>
        <end position="422"/>
    </location>
</feature>
<dbReference type="Proteomes" id="UP000006039">
    <property type="component" value="Unassembled WGS sequence"/>
</dbReference>
<reference evidence="2" key="2">
    <citation type="submission" date="2010-07" db="EMBL/GenBank/DDBJ databases">
        <authorList>
            <consortium name="The Broad Institute Genome Sequencing Platform"/>
            <consortium name="Broad Institute Genome Sequencing Center for Infectious Disease"/>
            <person name="Ma L.-J."/>
            <person name="Dead R."/>
            <person name="Young S."/>
            <person name="Zeng Q."/>
            <person name="Koehrsen M."/>
            <person name="Alvarado L."/>
            <person name="Berlin A."/>
            <person name="Chapman S.B."/>
            <person name="Chen Z."/>
            <person name="Freedman E."/>
            <person name="Gellesch M."/>
            <person name="Goldberg J."/>
            <person name="Griggs A."/>
            <person name="Gujja S."/>
            <person name="Heilman E.R."/>
            <person name="Heiman D."/>
            <person name="Hepburn T."/>
            <person name="Howarth C."/>
            <person name="Jen D."/>
            <person name="Larson L."/>
            <person name="Mehta T."/>
            <person name="Neiman D."/>
            <person name="Pearson M."/>
            <person name="Roberts A."/>
            <person name="Saif S."/>
            <person name="Shea T."/>
            <person name="Shenoy N."/>
            <person name="Sisk P."/>
            <person name="Stolte C."/>
            <person name="Sykes S."/>
            <person name="Walk T."/>
            <person name="White J."/>
            <person name="Yandava C."/>
            <person name="Haas B."/>
            <person name="Nusbaum C."/>
            <person name="Birren B."/>
        </authorList>
    </citation>
    <scope>NUCLEOTIDE SEQUENCE</scope>
    <source>
        <strain evidence="2">R3-111a-1</strain>
    </source>
</reference>
<feature type="region of interest" description="Disordered" evidence="1">
    <location>
        <begin position="317"/>
        <end position="351"/>
    </location>
</feature>
<dbReference type="eggNOG" id="ENOG502RP82">
    <property type="taxonomic scope" value="Eukaryota"/>
</dbReference>
<gene>
    <name evidence="3" type="primary">20348864</name>
    <name evidence="2" type="ORF">GGTG_08406</name>
</gene>
<feature type="compositionally biased region" description="Polar residues" evidence="1">
    <location>
        <begin position="394"/>
        <end position="422"/>
    </location>
</feature>
<feature type="region of interest" description="Disordered" evidence="1">
    <location>
        <begin position="647"/>
        <end position="758"/>
    </location>
</feature>
<dbReference type="EMBL" id="GL385398">
    <property type="protein sequence ID" value="EJT74566.1"/>
    <property type="molecule type" value="Genomic_DNA"/>
</dbReference>
<accession>J3P4G9</accession>
<feature type="compositionally biased region" description="Polar residues" evidence="1">
    <location>
        <begin position="713"/>
        <end position="732"/>
    </location>
</feature>
<dbReference type="GeneID" id="20348864"/>
<dbReference type="AlphaFoldDB" id="J3P4G9"/>
<feature type="compositionally biased region" description="Polar residues" evidence="1">
    <location>
        <begin position="828"/>
        <end position="845"/>
    </location>
</feature>
<feature type="compositionally biased region" description="Basic and acidic residues" evidence="1">
    <location>
        <begin position="126"/>
        <end position="139"/>
    </location>
</feature>
<feature type="compositionally biased region" description="Basic and acidic residues" evidence="1">
    <location>
        <begin position="466"/>
        <end position="477"/>
    </location>
</feature>
<name>J3P4G9_GAET3</name>
<evidence type="ECO:0000313" key="3">
    <source>
        <dbReference type="EnsemblFungi" id="EJT74566"/>
    </source>
</evidence>
<feature type="compositionally biased region" description="Low complexity" evidence="1">
    <location>
        <begin position="439"/>
        <end position="455"/>
    </location>
</feature>
<reference evidence="3" key="4">
    <citation type="journal article" date="2015" name="G3 (Bethesda)">
        <title>Genome sequences of three phytopathogenic species of the Magnaporthaceae family of fungi.</title>
        <authorList>
            <person name="Okagaki L.H."/>
            <person name="Nunes C.C."/>
            <person name="Sailsbery J."/>
            <person name="Clay B."/>
            <person name="Brown D."/>
            <person name="John T."/>
            <person name="Oh Y."/>
            <person name="Young N."/>
            <person name="Fitzgerald M."/>
            <person name="Haas B.J."/>
            <person name="Zeng Q."/>
            <person name="Young S."/>
            <person name="Adiconis X."/>
            <person name="Fan L."/>
            <person name="Levin J.Z."/>
            <person name="Mitchell T.K."/>
            <person name="Okubara P.A."/>
            <person name="Farman M.L."/>
            <person name="Kohn L.M."/>
            <person name="Birren B."/>
            <person name="Ma L.-J."/>
            <person name="Dean R.A."/>
        </authorList>
    </citation>
    <scope>NUCLEOTIDE SEQUENCE</scope>
    <source>
        <strain evidence="3">R3-111a-1</strain>
    </source>
</reference>
<dbReference type="HOGENOM" id="CLU_316424_0_0_1"/>
<feature type="region of interest" description="Disordered" evidence="1">
    <location>
        <begin position="1"/>
        <end position="141"/>
    </location>
</feature>
<dbReference type="RefSeq" id="XP_009224510.1">
    <property type="nucleotide sequence ID" value="XM_009226246.1"/>
</dbReference>
<dbReference type="OrthoDB" id="5325276at2759"/>
<evidence type="ECO:0000256" key="1">
    <source>
        <dbReference type="SAM" id="MobiDB-lite"/>
    </source>
</evidence>
<sequence length="922" mass="99606">MGFLSLFSGKSSSRQTSKASGRGVKAQAYEATTASDSPFQGTYPVAGNGPNILDTMSKSAKFRHTQVSLGSHNIDPAAPAPTTPLHGASSISSNADVPPYEGANPAPAPASKRRNSFRAPPLSFRKPRDQPARASRSETPEFAQYGAGFTQVFPLAYHATSHKRNSSLFSELGKSVDVLDAHSEISRADFRTRVQAEGAKDFGEDVADRNLSHATYTRDPSQVQAFYGTQGGKSPPYRDLPLTAVRRARAQTDASPPRLEKHVEMPSFSLFPDKAASEMAAARGADRMASLKTYVPTGTGSVFSGNAPAELRRHSMHRSAIPPELRRPATAGSAMPARPMTSWDDSGIREDVPPLPYYVPRRLEDLMDKGSRLPAAVPHSEKQSLFRFPPATYRPSSSSRPGTASNRGSVPSFALTSAPAQSSSPWAKCTRHALQLSVSSSASGGSGEPVGAESAPAPCVKPSPTRSDDRASAEPRRGHGYSRSRSMTFPKAGQLEEIYEHVPERDSSLRNWSLTSDTHSISSLSTNFFGNRPMSRHTANTSIDASFPTSHAFSSVSLPLSSARGSIYSTDHLGKLQLVPDGAPPMLGRQATECFNMDDYISSDDDSFIAPRRQRSPVNEEDLLFRDSGYGFSELPGLHDSLHDITSTPPAILHPPPQPRRRPATSAGTLGCQHSFRMSRRESPPRGHRPMTSVASIFTAPSRGRSRRRRQSNAAETASLDQQEYPWTQSPPRATYRSDHGSIRSRPSHRGRKGSQRLSAFGYAFSQTGGYEEDSHYAPAPEVPVPLGPTRSVKSVKSVKTTTTTDTGRTLMAGPAPCIPDSGDASGSKYNGTSNYNSPKSTGNYSGDRTTTTGDDDQKPSDRLPVTKIDIAAVIRFRKLDKARRRTMEMAIHRGDKAAPASSSPVQEQKKSMVPMDTAQHA</sequence>
<dbReference type="VEuPathDB" id="FungiDB:GGTG_08406"/>
<reference evidence="3" key="5">
    <citation type="submission" date="2018-04" db="UniProtKB">
        <authorList>
            <consortium name="EnsemblFungi"/>
        </authorList>
    </citation>
    <scope>IDENTIFICATION</scope>
    <source>
        <strain evidence="3">R3-111a-1</strain>
    </source>
</reference>
<feature type="compositionally biased region" description="Low complexity" evidence="1">
    <location>
        <begin position="1"/>
        <end position="13"/>
    </location>
</feature>
<organism evidence="2">
    <name type="scientific">Gaeumannomyces tritici (strain R3-111a-1)</name>
    <name type="common">Wheat and barley take-all root rot fungus</name>
    <name type="synonym">Gaeumannomyces graminis var. tritici</name>
    <dbReference type="NCBI Taxonomy" id="644352"/>
    <lineage>
        <taxon>Eukaryota</taxon>
        <taxon>Fungi</taxon>
        <taxon>Dikarya</taxon>
        <taxon>Ascomycota</taxon>
        <taxon>Pezizomycotina</taxon>
        <taxon>Sordariomycetes</taxon>
        <taxon>Sordariomycetidae</taxon>
        <taxon>Magnaporthales</taxon>
        <taxon>Magnaporthaceae</taxon>
        <taxon>Gaeumannomyces</taxon>
    </lineage>
</organism>
<keyword evidence="4" id="KW-1185">Reference proteome</keyword>
<feature type="compositionally biased region" description="Basic residues" evidence="1">
    <location>
        <begin position="746"/>
        <end position="755"/>
    </location>
</feature>
<protein>
    <submittedName>
        <fullName evidence="2 3">Uncharacterized protein</fullName>
    </submittedName>
</protein>
<reference evidence="2" key="3">
    <citation type="submission" date="2010-09" db="EMBL/GenBank/DDBJ databases">
        <title>Annotation of Gaeumannomyces graminis var. tritici R3-111a-1.</title>
        <authorList>
            <consortium name="The Broad Institute Genome Sequencing Platform"/>
            <person name="Ma L.-J."/>
            <person name="Dead R."/>
            <person name="Young S.K."/>
            <person name="Zeng Q."/>
            <person name="Gargeya S."/>
            <person name="Fitzgerald M."/>
            <person name="Haas B."/>
            <person name="Abouelleil A."/>
            <person name="Alvarado L."/>
            <person name="Arachchi H.M."/>
            <person name="Berlin A."/>
            <person name="Brown A."/>
            <person name="Chapman S.B."/>
            <person name="Chen Z."/>
            <person name="Dunbar C."/>
            <person name="Freedman E."/>
            <person name="Gearin G."/>
            <person name="Gellesch M."/>
            <person name="Goldberg J."/>
            <person name="Griggs A."/>
            <person name="Gujja S."/>
            <person name="Heiman D."/>
            <person name="Howarth C."/>
            <person name="Larson L."/>
            <person name="Lui A."/>
            <person name="MacDonald P.J.P."/>
            <person name="Mehta T."/>
            <person name="Montmayeur A."/>
            <person name="Murphy C."/>
            <person name="Neiman D."/>
            <person name="Pearson M."/>
            <person name="Priest M."/>
            <person name="Roberts A."/>
            <person name="Saif S."/>
            <person name="Shea T."/>
            <person name="Shenoy N."/>
            <person name="Sisk P."/>
            <person name="Stolte C."/>
            <person name="Sykes S."/>
            <person name="Yandava C."/>
            <person name="Wortman J."/>
            <person name="Nusbaum C."/>
            <person name="Birren B."/>
        </authorList>
    </citation>
    <scope>NUCLEOTIDE SEQUENCE</scope>
    <source>
        <strain evidence="2">R3-111a-1</strain>
    </source>
</reference>
<evidence type="ECO:0000313" key="4">
    <source>
        <dbReference type="Proteomes" id="UP000006039"/>
    </source>
</evidence>
<dbReference type="EnsemblFungi" id="EJT74566">
    <property type="protein sequence ID" value="EJT74566"/>
    <property type="gene ID" value="GGTG_08406"/>
</dbReference>
<feature type="compositionally biased region" description="Polar residues" evidence="1">
    <location>
        <begin position="30"/>
        <end position="40"/>
    </location>
</feature>
<evidence type="ECO:0000313" key="2">
    <source>
        <dbReference type="EMBL" id="EJT74566.1"/>
    </source>
</evidence>
<reference evidence="4" key="1">
    <citation type="submission" date="2010-07" db="EMBL/GenBank/DDBJ databases">
        <title>The genome sequence of Gaeumannomyces graminis var. tritici strain R3-111a-1.</title>
        <authorList>
            <consortium name="The Broad Institute Genome Sequencing Platform"/>
            <person name="Ma L.-J."/>
            <person name="Dead R."/>
            <person name="Young S."/>
            <person name="Zeng Q."/>
            <person name="Koehrsen M."/>
            <person name="Alvarado L."/>
            <person name="Berlin A."/>
            <person name="Chapman S.B."/>
            <person name="Chen Z."/>
            <person name="Freedman E."/>
            <person name="Gellesch M."/>
            <person name="Goldberg J."/>
            <person name="Griggs A."/>
            <person name="Gujja S."/>
            <person name="Heilman E.R."/>
            <person name="Heiman D."/>
            <person name="Hepburn T."/>
            <person name="Howarth C."/>
            <person name="Jen D."/>
            <person name="Larson L."/>
            <person name="Mehta T."/>
            <person name="Neiman D."/>
            <person name="Pearson M."/>
            <person name="Roberts A."/>
            <person name="Saif S."/>
            <person name="Shea T."/>
            <person name="Shenoy N."/>
            <person name="Sisk P."/>
            <person name="Stolte C."/>
            <person name="Sykes S."/>
            <person name="Walk T."/>
            <person name="White J."/>
            <person name="Yandava C."/>
            <person name="Haas B."/>
            <person name="Nusbaum C."/>
            <person name="Birren B."/>
        </authorList>
    </citation>
    <scope>NUCLEOTIDE SEQUENCE [LARGE SCALE GENOMIC DNA]</scope>
    <source>
        <strain evidence="4">R3-111a-1</strain>
    </source>
</reference>